<dbReference type="PANTHER" id="PTHR46401">
    <property type="entry name" value="GLYCOSYLTRANSFERASE WBBK-RELATED"/>
    <property type="match status" value="1"/>
</dbReference>
<dbReference type="InterPro" id="IPR001296">
    <property type="entry name" value="Glyco_trans_1"/>
</dbReference>
<keyword evidence="1" id="KW-0808">Transferase</keyword>
<comment type="caution">
    <text evidence="4">The sequence shown here is derived from an EMBL/GenBank/DDBJ whole genome shotgun (WGS) entry which is preliminary data.</text>
</comment>
<sequence length="348" mass="39482">MRILFDCRYTRTDRHDGISRFSSELVRALSERHPVEMLISDERQLNLLPDLPWHKISAPTSAREPWVARQVNKLKPDVVYTPMQTMGDAGRTYRFVSTVHDLIYYSNRTPPRNLPNVLRLAWRAYHLWWWPLRMTLDRADAVVTVSETTRQLVSKHRLTKRQVVVVPNASTLPPNTTRSKPERRELVYMGSFMPYKDVDTLAKALHHLPGARLHLMSKARPEDRERLLGLAPPDTLVFHDGATDEEYAAVLAEATALMSASRDEGFGIPLVEAMGFGTPVAVSDIPIFREIGGAGAAYFPVGDSRAAADAVLELERNWEEHSRLARAQAEKFDWGKSADILLQLLLRV</sequence>
<dbReference type="RefSeq" id="WP_386676462.1">
    <property type="nucleotide sequence ID" value="NZ_JBHLTG010000013.1"/>
</dbReference>
<name>A0ABV6RZM8_9GAMM</name>
<feature type="domain" description="Glycosyltransferase subfamily 4-like N-terminal" evidence="3">
    <location>
        <begin position="16"/>
        <end position="168"/>
    </location>
</feature>
<dbReference type="EMBL" id="JBHLTG010000013">
    <property type="protein sequence ID" value="MFC0682440.1"/>
    <property type="molecule type" value="Genomic_DNA"/>
</dbReference>
<evidence type="ECO:0000313" key="5">
    <source>
        <dbReference type="Proteomes" id="UP001589896"/>
    </source>
</evidence>
<dbReference type="CDD" id="cd03809">
    <property type="entry name" value="GT4_MtfB-like"/>
    <property type="match status" value="1"/>
</dbReference>
<dbReference type="Gene3D" id="3.40.50.2000">
    <property type="entry name" value="Glycogen Phosphorylase B"/>
    <property type="match status" value="2"/>
</dbReference>
<evidence type="ECO:0000313" key="4">
    <source>
        <dbReference type="EMBL" id="MFC0682440.1"/>
    </source>
</evidence>
<accession>A0ABV6RZM8</accession>
<keyword evidence="5" id="KW-1185">Reference proteome</keyword>
<reference evidence="4 5" key="1">
    <citation type="submission" date="2024-09" db="EMBL/GenBank/DDBJ databases">
        <authorList>
            <person name="Sun Q."/>
            <person name="Mori K."/>
        </authorList>
    </citation>
    <scope>NUCLEOTIDE SEQUENCE [LARGE SCALE GENOMIC DNA]</scope>
    <source>
        <strain evidence="4 5">KCTC 23076</strain>
    </source>
</reference>
<gene>
    <name evidence="4" type="ORF">ACFFGH_31810</name>
</gene>
<dbReference type="PANTHER" id="PTHR46401:SF2">
    <property type="entry name" value="GLYCOSYLTRANSFERASE WBBK-RELATED"/>
    <property type="match status" value="1"/>
</dbReference>
<evidence type="ECO:0000256" key="1">
    <source>
        <dbReference type="ARBA" id="ARBA00022679"/>
    </source>
</evidence>
<organism evidence="4 5">
    <name type="scientific">Lysobacter korlensis</name>
    <dbReference type="NCBI Taxonomy" id="553636"/>
    <lineage>
        <taxon>Bacteria</taxon>
        <taxon>Pseudomonadati</taxon>
        <taxon>Pseudomonadota</taxon>
        <taxon>Gammaproteobacteria</taxon>
        <taxon>Lysobacterales</taxon>
        <taxon>Lysobacteraceae</taxon>
        <taxon>Lysobacter</taxon>
    </lineage>
</organism>
<proteinExistence type="predicted"/>
<feature type="domain" description="Glycosyl transferase family 1" evidence="2">
    <location>
        <begin position="179"/>
        <end position="328"/>
    </location>
</feature>
<dbReference type="Proteomes" id="UP001589896">
    <property type="component" value="Unassembled WGS sequence"/>
</dbReference>
<dbReference type="Pfam" id="PF00534">
    <property type="entry name" value="Glycos_transf_1"/>
    <property type="match status" value="1"/>
</dbReference>
<dbReference type="Pfam" id="PF13439">
    <property type="entry name" value="Glyco_transf_4"/>
    <property type="match status" value="1"/>
</dbReference>
<evidence type="ECO:0000259" key="2">
    <source>
        <dbReference type="Pfam" id="PF00534"/>
    </source>
</evidence>
<protein>
    <submittedName>
        <fullName evidence="4">Glycosyltransferase family 4 protein</fullName>
    </submittedName>
</protein>
<dbReference type="SUPFAM" id="SSF53756">
    <property type="entry name" value="UDP-Glycosyltransferase/glycogen phosphorylase"/>
    <property type="match status" value="1"/>
</dbReference>
<evidence type="ECO:0000259" key="3">
    <source>
        <dbReference type="Pfam" id="PF13439"/>
    </source>
</evidence>
<dbReference type="InterPro" id="IPR028098">
    <property type="entry name" value="Glyco_trans_4-like_N"/>
</dbReference>